<evidence type="ECO:0000313" key="2">
    <source>
        <dbReference type="EMBL" id="KAK7018539.1"/>
    </source>
</evidence>
<keyword evidence="1" id="KW-0732">Signal</keyword>
<dbReference type="EMBL" id="JAWWNJ010000046">
    <property type="protein sequence ID" value="KAK7018539.1"/>
    <property type="molecule type" value="Genomic_DNA"/>
</dbReference>
<organism evidence="2 3">
    <name type="scientific">Favolaschia claudopus</name>
    <dbReference type="NCBI Taxonomy" id="2862362"/>
    <lineage>
        <taxon>Eukaryota</taxon>
        <taxon>Fungi</taxon>
        <taxon>Dikarya</taxon>
        <taxon>Basidiomycota</taxon>
        <taxon>Agaricomycotina</taxon>
        <taxon>Agaricomycetes</taxon>
        <taxon>Agaricomycetidae</taxon>
        <taxon>Agaricales</taxon>
        <taxon>Marasmiineae</taxon>
        <taxon>Mycenaceae</taxon>
        <taxon>Favolaschia</taxon>
    </lineage>
</organism>
<dbReference type="AlphaFoldDB" id="A0AAW0B223"/>
<sequence>MLVVLAVVADPALCLTALFPKNPCLLVVCPTVLLQLEMPENMCELGLDALAINTETRLDALRQRNKELWTTTRKRPNFILTGPEQLTRREFEKALQDKEFYGCACGTGFEEVHLLNTWIASFRKDF</sequence>
<dbReference type="Proteomes" id="UP001362999">
    <property type="component" value="Unassembled WGS sequence"/>
</dbReference>
<evidence type="ECO:0000256" key="1">
    <source>
        <dbReference type="SAM" id="SignalP"/>
    </source>
</evidence>
<evidence type="ECO:0000313" key="3">
    <source>
        <dbReference type="Proteomes" id="UP001362999"/>
    </source>
</evidence>
<proteinExistence type="predicted"/>
<dbReference type="Gene3D" id="3.40.50.300">
    <property type="entry name" value="P-loop containing nucleotide triphosphate hydrolases"/>
    <property type="match status" value="1"/>
</dbReference>
<name>A0AAW0B223_9AGAR</name>
<comment type="caution">
    <text evidence="2">The sequence shown here is derived from an EMBL/GenBank/DDBJ whole genome shotgun (WGS) entry which is preliminary data.</text>
</comment>
<dbReference type="InterPro" id="IPR027417">
    <property type="entry name" value="P-loop_NTPase"/>
</dbReference>
<protein>
    <submittedName>
        <fullName evidence="2">Uncharacterized protein</fullName>
    </submittedName>
</protein>
<feature type="signal peptide" evidence="1">
    <location>
        <begin position="1"/>
        <end position="16"/>
    </location>
</feature>
<gene>
    <name evidence="2" type="ORF">R3P38DRAFT_2784349</name>
</gene>
<accession>A0AAW0B223</accession>
<keyword evidence="3" id="KW-1185">Reference proteome</keyword>
<reference evidence="2 3" key="1">
    <citation type="journal article" date="2024" name="J Genomics">
        <title>Draft genome sequencing and assembly of Favolaschia claudopus CIRM-BRFM 2984 isolated from oak limbs.</title>
        <authorList>
            <person name="Navarro D."/>
            <person name="Drula E."/>
            <person name="Chaduli D."/>
            <person name="Cazenave R."/>
            <person name="Ahrendt S."/>
            <person name="Wang J."/>
            <person name="Lipzen A."/>
            <person name="Daum C."/>
            <person name="Barry K."/>
            <person name="Grigoriev I.V."/>
            <person name="Favel A."/>
            <person name="Rosso M.N."/>
            <person name="Martin F."/>
        </authorList>
    </citation>
    <scope>NUCLEOTIDE SEQUENCE [LARGE SCALE GENOMIC DNA]</scope>
    <source>
        <strain evidence="2 3">CIRM-BRFM 2984</strain>
    </source>
</reference>
<feature type="chain" id="PRO_5043866620" evidence="1">
    <location>
        <begin position="17"/>
        <end position="126"/>
    </location>
</feature>